<gene>
    <name evidence="1" type="ORF">LACBIDRAFT_298911</name>
</gene>
<evidence type="ECO:0000313" key="2">
    <source>
        <dbReference type="Proteomes" id="UP000001194"/>
    </source>
</evidence>
<dbReference type="RefSeq" id="XP_001882163.1">
    <property type="nucleotide sequence ID" value="XM_001882128.1"/>
</dbReference>
<protein>
    <submittedName>
        <fullName evidence="1">Predicted protein</fullName>
    </submittedName>
</protein>
<dbReference type="AlphaFoldDB" id="B0DDK6"/>
<name>B0DDK6_LACBS</name>
<sequence length="202" mass="22373">MVMTYQSSLSDDANTRRLTFVAAFGWSSWWAVMNRGGRWSPLVDGGALVVPCHCGGGCLRMVVVPCRWQWSLPFVGGVSWPLLGHVASLWLSPLSMWLVGGNGGGEEDGWWVERKECCICLVVLPLFGNRSKINKQMNGFHCIPFLSILWNIPVSILECPNSPGMVRHQNDENSRPPCQISFLWNPPESAGMTGFLQELGGH</sequence>
<dbReference type="GeneID" id="6077729"/>
<dbReference type="Proteomes" id="UP000001194">
    <property type="component" value="Unassembled WGS sequence"/>
</dbReference>
<keyword evidence="2" id="KW-1185">Reference proteome</keyword>
<accession>B0DDK6</accession>
<dbReference type="HOGENOM" id="CLU_1354824_0_0_1"/>
<dbReference type="InParanoid" id="B0DDK6"/>
<evidence type="ECO:0000313" key="1">
    <source>
        <dbReference type="EMBL" id="EDR07232.1"/>
    </source>
</evidence>
<reference evidence="1 2" key="1">
    <citation type="journal article" date="2008" name="Nature">
        <title>The genome of Laccaria bicolor provides insights into mycorrhizal symbiosis.</title>
        <authorList>
            <person name="Martin F."/>
            <person name="Aerts A."/>
            <person name="Ahren D."/>
            <person name="Brun A."/>
            <person name="Danchin E.G.J."/>
            <person name="Duchaussoy F."/>
            <person name="Gibon J."/>
            <person name="Kohler A."/>
            <person name="Lindquist E."/>
            <person name="Pereda V."/>
            <person name="Salamov A."/>
            <person name="Shapiro H.J."/>
            <person name="Wuyts J."/>
            <person name="Blaudez D."/>
            <person name="Buee M."/>
            <person name="Brokstein P."/>
            <person name="Canbaeck B."/>
            <person name="Cohen D."/>
            <person name="Courty P.E."/>
            <person name="Coutinho P.M."/>
            <person name="Delaruelle C."/>
            <person name="Detter J.C."/>
            <person name="Deveau A."/>
            <person name="DiFazio S."/>
            <person name="Duplessis S."/>
            <person name="Fraissinet-Tachet L."/>
            <person name="Lucic E."/>
            <person name="Frey-Klett P."/>
            <person name="Fourrey C."/>
            <person name="Feussner I."/>
            <person name="Gay G."/>
            <person name="Grimwood J."/>
            <person name="Hoegger P.J."/>
            <person name="Jain P."/>
            <person name="Kilaru S."/>
            <person name="Labbe J."/>
            <person name="Lin Y.C."/>
            <person name="Legue V."/>
            <person name="Le Tacon F."/>
            <person name="Marmeisse R."/>
            <person name="Melayah D."/>
            <person name="Montanini B."/>
            <person name="Muratet M."/>
            <person name="Nehls U."/>
            <person name="Niculita-Hirzel H."/>
            <person name="Oudot-Le Secq M.P."/>
            <person name="Peter M."/>
            <person name="Quesneville H."/>
            <person name="Rajashekar B."/>
            <person name="Reich M."/>
            <person name="Rouhier N."/>
            <person name="Schmutz J."/>
            <person name="Yin T."/>
            <person name="Chalot M."/>
            <person name="Henrissat B."/>
            <person name="Kuees U."/>
            <person name="Lucas S."/>
            <person name="Van de Peer Y."/>
            <person name="Podila G.K."/>
            <person name="Polle A."/>
            <person name="Pukkila P.J."/>
            <person name="Richardson P.M."/>
            <person name="Rouze P."/>
            <person name="Sanders I.R."/>
            <person name="Stajich J.E."/>
            <person name="Tunlid A."/>
            <person name="Tuskan G."/>
            <person name="Grigoriev I.V."/>
        </authorList>
    </citation>
    <scope>NUCLEOTIDE SEQUENCE [LARGE SCALE GENOMIC DNA]</scope>
    <source>
        <strain evidence="2">S238N-H82 / ATCC MYA-4686</strain>
    </source>
</reference>
<dbReference type="EMBL" id="DS547105">
    <property type="protein sequence ID" value="EDR07232.1"/>
    <property type="molecule type" value="Genomic_DNA"/>
</dbReference>
<proteinExistence type="predicted"/>
<dbReference type="KEGG" id="lbc:LACBIDRAFT_298911"/>
<dbReference type="OrthoDB" id="10513682at2759"/>
<organism evidence="2">
    <name type="scientific">Laccaria bicolor (strain S238N-H82 / ATCC MYA-4686)</name>
    <name type="common">Bicoloured deceiver</name>
    <name type="synonym">Laccaria laccata var. bicolor</name>
    <dbReference type="NCBI Taxonomy" id="486041"/>
    <lineage>
        <taxon>Eukaryota</taxon>
        <taxon>Fungi</taxon>
        <taxon>Dikarya</taxon>
        <taxon>Basidiomycota</taxon>
        <taxon>Agaricomycotina</taxon>
        <taxon>Agaricomycetes</taxon>
        <taxon>Agaricomycetidae</taxon>
        <taxon>Agaricales</taxon>
        <taxon>Agaricineae</taxon>
        <taxon>Hydnangiaceae</taxon>
        <taxon>Laccaria</taxon>
    </lineage>
</organism>